<reference evidence="4" key="1">
    <citation type="submission" date="2021-01" db="UniProtKB">
        <authorList>
            <consortium name="EnsemblMetazoa"/>
        </authorList>
    </citation>
    <scope>IDENTIFICATION</scope>
</reference>
<feature type="compositionally biased region" description="Basic and acidic residues" evidence="1">
    <location>
        <begin position="296"/>
        <end position="307"/>
    </location>
</feature>
<keyword evidence="3" id="KW-0732">Signal</keyword>
<proteinExistence type="predicted"/>
<feature type="region of interest" description="Disordered" evidence="1">
    <location>
        <begin position="288"/>
        <end position="316"/>
    </location>
</feature>
<keyword evidence="5" id="KW-1185">Reference proteome</keyword>
<dbReference type="EnsemblMetazoa" id="CLYHEMT016448.1">
    <property type="protein sequence ID" value="CLYHEMP016448.1"/>
    <property type="gene ID" value="CLYHEMG016448"/>
</dbReference>
<accession>A0A7M5X1T9</accession>
<evidence type="ECO:0000313" key="4">
    <source>
        <dbReference type="EnsemblMetazoa" id="CLYHEMP016448.1"/>
    </source>
</evidence>
<feature type="transmembrane region" description="Helical" evidence="2">
    <location>
        <begin position="114"/>
        <end position="138"/>
    </location>
</feature>
<dbReference type="GeneID" id="136798341"/>
<dbReference type="RefSeq" id="XP_066911044.1">
    <property type="nucleotide sequence ID" value="XM_067054943.1"/>
</dbReference>
<evidence type="ECO:0000256" key="3">
    <source>
        <dbReference type="SAM" id="SignalP"/>
    </source>
</evidence>
<name>A0A7M5X1T9_9CNID</name>
<keyword evidence="2" id="KW-1133">Transmembrane helix</keyword>
<keyword evidence="2" id="KW-0812">Transmembrane</keyword>
<protein>
    <recommendedName>
        <fullName evidence="6">Cnidarian restricted protein</fullName>
    </recommendedName>
</protein>
<evidence type="ECO:0000313" key="5">
    <source>
        <dbReference type="Proteomes" id="UP000594262"/>
    </source>
</evidence>
<dbReference type="AlphaFoldDB" id="A0A7M5X1T9"/>
<evidence type="ECO:0000256" key="1">
    <source>
        <dbReference type="SAM" id="MobiDB-lite"/>
    </source>
</evidence>
<dbReference type="Proteomes" id="UP000594262">
    <property type="component" value="Unplaced"/>
</dbReference>
<evidence type="ECO:0008006" key="6">
    <source>
        <dbReference type="Google" id="ProtNLM"/>
    </source>
</evidence>
<feature type="signal peptide" evidence="3">
    <location>
        <begin position="1"/>
        <end position="19"/>
    </location>
</feature>
<keyword evidence="2" id="KW-0472">Membrane</keyword>
<feature type="region of interest" description="Disordered" evidence="1">
    <location>
        <begin position="219"/>
        <end position="257"/>
    </location>
</feature>
<dbReference type="OrthoDB" id="5965391at2759"/>
<organism evidence="4 5">
    <name type="scientific">Clytia hemisphaerica</name>
    <dbReference type="NCBI Taxonomy" id="252671"/>
    <lineage>
        <taxon>Eukaryota</taxon>
        <taxon>Metazoa</taxon>
        <taxon>Cnidaria</taxon>
        <taxon>Hydrozoa</taxon>
        <taxon>Hydroidolina</taxon>
        <taxon>Leptothecata</taxon>
        <taxon>Obeliida</taxon>
        <taxon>Clytiidae</taxon>
        <taxon>Clytia</taxon>
    </lineage>
</organism>
<evidence type="ECO:0000256" key="2">
    <source>
        <dbReference type="SAM" id="Phobius"/>
    </source>
</evidence>
<feature type="chain" id="PRO_5029840238" description="Cnidarian restricted protein" evidence="3">
    <location>
        <begin position="20"/>
        <end position="316"/>
    </location>
</feature>
<dbReference type="RefSeq" id="XP_066911045.1">
    <property type="nucleotide sequence ID" value="XM_067054944.1"/>
</dbReference>
<dbReference type="RefSeq" id="XP_066911046.1">
    <property type="nucleotide sequence ID" value="XM_067054945.1"/>
</dbReference>
<sequence length="316" mass="35221">MLLIILFLFASIAPDLVHLFGDDSSSKPLTGTITWYNGLCQEVDGRKRFYVEKKGYEYCDGLCPLDRLPPYGIEFSFCYFCCWANKTVELLHEEKHFPDQLAASEERGDKYQSWFHIAFALLCTFILINIVFIVAINVNKYLNRKNRANIQPDELGEQTRPKNRPNGISNAANFDVVISQREDQHEVASNTPLTDRASGSIPFEGHGGININKTFSSSLASSLDSEQDDDSFPTTGQRHQPPSPVTYDVSERGQPAFTPSLTTGAATNLHNGNSACLSPPMMSAILEDIPLGQRSEQSEERRMREAPESNVASDTC</sequence>
<feature type="region of interest" description="Disordered" evidence="1">
    <location>
        <begin position="183"/>
        <end position="205"/>
    </location>
</feature>